<evidence type="ECO:0000259" key="1">
    <source>
        <dbReference type="PROSITE" id="PS50113"/>
    </source>
</evidence>
<dbReference type="SMART" id="SM00091">
    <property type="entry name" value="PAS"/>
    <property type="match status" value="1"/>
</dbReference>
<dbReference type="EMBL" id="ATJV01000051">
    <property type="protein sequence ID" value="EPZ15700.1"/>
    <property type="molecule type" value="Genomic_DNA"/>
</dbReference>
<dbReference type="InterPro" id="IPR035965">
    <property type="entry name" value="PAS-like_dom_sf"/>
</dbReference>
<dbReference type="NCBIfam" id="TIGR00229">
    <property type="entry name" value="sensory_box"/>
    <property type="match status" value="1"/>
</dbReference>
<keyword evidence="3" id="KW-1185">Reference proteome</keyword>
<dbReference type="OrthoDB" id="9804645at2"/>
<proteinExistence type="predicted"/>
<feature type="domain" description="PAC" evidence="1">
    <location>
        <begin position="95"/>
        <end position="145"/>
    </location>
</feature>
<gene>
    <name evidence="2" type="ORF">M622_14410</name>
</gene>
<dbReference type="SUPFAM" id="SSF55785">
    <property type="entry name" value="PYP-like sensor domain (PAS domain)"/>
    <property type="match status" value="2"/>
</dbReference>
<dbReference type="eggNOG" id="COG3829">
    <property type="taxonomic scope" value="Bacteria"/>
</dbReference>
<comment type="caution">
    <text evidence="2">The sequence shown here is derived from an EMBL/GenBank/DDBJ whole genome shotgun (WGS) entry which is preliminary data.</text>
</comment>
<reference evidence="2 3" key="1">
    <citation type="submission" date="2013-06" db="EMBL/GenBank/DDBJ databases">
        <title>Draft genome sequence of Thauera terpenica.</title>
        <authorList>
            <person name="Liu B."/>
            <person name="Frostegard A.H."/>
            <person name="Shapleigh J.P."/>
        </authorList>
    </citation>
    <scope>NUCLEOTIDE SEQUENCE [LARGE SCALE GENOMIC DNA]</scope>
    <source>
        <strain evidence="2 3">58Eu</strain>
    </source>
</reference>
<accession>S9ZEJ4</accession>
<dbReference type="Proteomes" id="UP000015455">
    <property type="component" value="Unassembled WGS sequence"/>
</dbReference>
<dbReference type="AlphaFoldDB" id="S9ZEJ4"/>
<name>S9ZEJ4_9RHOO</name>
<dbReference type="PANTHER" id="PTHR44757:SF2">
    <property type="entry name" value="BIOFILM ARCHITECTURE MAINTENANCE PROTEIN MBAA"/>
    <property type="match status" value="1"/>
</dbReference>
<dbReference type="CDD" id="cd00130">
    <property type="entry name" value="PAS"/>
    <property type="match status" value="1"/>
</dbReference>
<dbReference type="Pfam" id="PF13426">
    <property type="entry name" value="PAS_9"/>
    <property type="match status" value="1"/>
</dbReference>
<evidence type="ECO:0000313" key="3">
    <source>
        <dbReference type="Proteomes" id="UP000015455"/>
    </source>
</evidence>
<dbReference type="eggNOG" id="COG5002">
    <property type="taxonomic scope" value="Bacteria"/>
</dbReference>
<dbReference type="Gene3D" id="3.30.450.20">
    <property type="entry name" value="PAS domain"/>
    <property type="match status" value="2"/>
</dbReference>
<dbReference type="STRING" id="1348657.M622_14410"/>
<organism evidence="2 3">
    <name type="scientific">Thauera terpenica 58Eu</name>
    <dbReference type="NCBI Taxonomy" id="1348657"/>
    <lineage>
        <taxon>Bacteria</taxon>
        <taxon>Pseudomonadati</taxon>
        <taxon>Pseudomonadota</taxon>
        <taxon>Betaproteobacteria</taxon>
        <taxon>Rhodocyclales</taxon>
        <taxon>Zoogloeaceae</taxon>
        <taxon>Thauera</taxon>
    </lineage>
</organism>
<dbReference type="PANTHER" id="PTHR44757">
    <property type="entry name" value="DIGUANYLATE CYCLASE DGCP"/>
    <property type="match status" value="1"/>
</dbReference>
<dbReference type="PROSITE" id="PS50113">
    <property type="entry name" value="PAC"/>
    <property type="match status" value="1"/>
</dbReference>
<dbReference type="InterPro" id="IPR000014">
    <property type="entry name" value="PAS"/>
</dbReference>
<protein>
    <recommendedName>
        <fullName evidence="1">PAC domain-containing protein</fullName>
    </recommendedName>
</protein>
<evidence type="ECO:0000313" key="2">
    <source>
        <dbReference type="EMBL" id="EPZ15700.1"/>
    </source>
</evidence>
<sequence>MSAHSKGRRGQADALTDHTQPHIKKHYYNIFDDALAVMLIVDPKSGQIVDANLAAERFYGWSRARLRQMHISEINTLPLDQLRAQLEAAHRAHRTQLEFRHRRADGSTCDVEAATGWTHDGDRALVYSIVHDISARKAAEEELRKLSRAVEESPESIVITDTRAQIEYVNQASRVRQFAFQKAVF</sequence>
<dbReference type="RefSeq" id="WP_021249187.1">
    <property type="nucleotide sequence ID" value="NZ_ATJV01000051.1"/>
</dbReference>
<dbReference type="PATRIC" id="fig|1348657.5.peg.1765"/>
<dbReference type="InterPro" id="IPR000700">
    <property type="entry name" value="PAS-assoc_C"/>
</dbReference>
<dbReference type="InterPro" id="IPR052155">
    <property type="entry name" value="Biofilm_reg_signaling"/>
</dbReference>